<evidence type="ECO:0000313" key="5">
    <source>
        <dbReference type="Proteomes" id="UP000093592"/>
    </source>
</evidence>
<reference evidence="5" key="1">
    <citation type="submission" date="2016-06" db="EMBL/GenBank/DDBJ databases">
        <authorList>
            <person name="Sutton G."/>
            <person name="Brinkac L."/>
            <person name="Sanka R."/>
            <person name="Adams M."/>
            <person name="Lau E."/>
            <person name="Sam S."/>
            <person name="Sreng N."/>
            <person name="Him V."/>
            <person name="Kerleguer A."/>
            <person name="Cheng S."/>
        </authorList>
    </citation>
    <scope>NUCLEOTIDE SEQUENCE [LARGE SCALE GENOMIC DNA]</scope>
    <source>
        <strain evidence="5">E861</strain>
    </source>
</reference>
<feature type="transmembrane region" description="Helical" evidence="1">
    <location>
        <begin position="232"/>
        <end position="252"/>
    </location>
</feature>
<evidence type="ECO:0000256" key="1">
    <source>
        <dbReference type="SAM" id="Phobius"/>
    </source>
</evidence>
<protein>
    <submittedName>
        <fullName evidence="4">Acyl-CoA synthetase</fullName>
    </submittedName>
</protein>
<keyword evidence="1" id="KW-0472">Membrane</keyword>
<evidence type="ECO:0000313" key="4">
    <source>
        <dbReference type="EMBL" id="OBI50009.1"/>
    </source>
</evidence>
<dbReference type="Pfam" id="PF13193">
    <property type="entry name" value="AMP-binding_C"/>
    <property type="match status" value="1"/>
</dbReference>
<dbReference type="InterPro" id="IPR045851">
    <property type="entry name" value="AMP-bd_C_sf"/>
</dbReference>
<dbReference type="InterPro" id="IPR050237">
    <property type="entry name" value="ATP-dep_AMP-bd_enzyme"/>
</dbReference>
<dbReference type="InterPro" id="IPR025110">
    <property type="entry name" value="AMP-bd_C"/>
</dbReference>
<dbReference type="InterPro" id="IPR020845">
    <property type="entry name" value="AMP-binding_CS"/>
</dbReference>
<dbReference type="Gene3D" id="3.40.50.12780">
    <property type="entry name" value="N-terminal domain of ligase-like"/>
    <property type="match status" value="1"/>
</dbReference>
<dbReference type="PROSITE" id="PS00455">
    <property type="entry name" value="AMP_BINDING"/>
    <property type="match status" value="1"/>
</dbReference>
<dbReference type="PANTHER" id="PTHR43767:SF1">
    <property type="entry name" value="NONRIBOSOMAL PEPTIDE SYNTHASE PES1 (EUROFUNG)-RELATED"/>
    <property type="match status" value="1"/>
</dbReference>
<dbReference type="InterPro" id="IPR000873">
    <property type="entry name" value="AMP-dep_synth/lig_dom"/>
</dbReference>
<name>A0A1A2ZHD5_9MYCO</name>
<dbReference type="EMBL" id="LZKJ01000055">
    <property type="protein sequence ID" value="OBI50009.1"/>
    <property type="molecule type" value="Genomic_DNA"/>
</dbReference>
<evidence type="ECO:0000259" key="2">
    <source>
        <dbReference type="Pfam" id="PF00501"/>
    </source>
</evidence>
<dbReference type="AlphaFoldDB" id="A0A1A2ZHD5"/>
<proteinExistence type="predicted"/>
<organism evidence="4 5">
    <name type="scientific">Mycobacterium kyorinense</name>
    <dbReference type="NCBI Taxonomy" id="487514"/>
    <lineage>
        <taxon>Bacteria</taxon>
        <taxon>Bacillati</taxon>
        <taxon>Actinomycetota</taxon>
        <taxon>Actinomycetes</taxon>
        <taxon>Mycobacteriales</taxon>
        <taxon>Mycobacteriaceae</taxon>
        <taxon>Mycobacterium</taxon>
    </lineage>
</organism>
<gene>
    <name evidence="4" type="ORF">A5707_15585</name>
</gene>
<sequence length="523" mass="55727">MTILGVVWGAGRALARSRLLIPPGPLATARLLNEARRGGTNPFTLLAVTAARWPNRTVMIDDDGAVSYREMRSSIEGLAAELYRRGVQPGQAVGVMCRNGRRFVEAVFAVALVGADVVLVNTEFRSAALAAALSAHDIQTVVCDAEFIEQVRAAGESIAAVDPTTIQAHGSGSRPTVARAGRIVLLTSGTTGKPKGVPRAPRVNPGVLGVGVTILERTGLRTGSRIALAVPMFHGLGFGMVILTVALGGTILTHRRFDAEAMLAQASLYRADAFTVVPIMLARILELPHAVRARNPLPSLRVVLSSGARLEPGLVRRFSTEYGDVLYNGYGSTEVGIGALATPADLRENPETVGKPSIGCPVRIFDDDDKPVGPRVIGRVYVGGELTFEGYTGGATKAVLHGMTSTGDMGYFDESGRLFIVGRQDDMIVSGGENVYPRAVENALAEHPGIADIAVVGVPDEQFGQRLAAFVVPREDSDIDEPGLREYLKDKVSRFEQPRDIRIVGAIPRNPAGKVLRHELPEI</sequence>
<dbReference type="GO" id="GO:0016878">
    <property type="term" value="F:acid-thiol ligase activity"/>
    <property type="evidence" value="ECO:0007669"/>
    <property type="project" value="UniProtKB-ARBA"/>
</dbReference>
<comment type="caution">
    <text evidence="4">The sequence shown here is derived from an EMBL/GenBank/DDBJ whole genome shotgun (WGS) entry which is preliminary data.</text>
</comment>
<dbReference type="Proteomes" id="UP000093592">
    <property type="component" value="Unassembled WGS sequence"/>
</dbReference>
<dbReference type="Gene3D" id="3.30.300.30">
    <property type="match status" value="1"/>
</dbReference>
<dbReference type="Pfam" id="PF00501">
    <property type="entry name" value="AMP-binding"/>
    <property type="match status" value="1"/>
</dbReference>
<keyword evidence="1" id="KW-1133">Transmembrane helix</keyword>
<dbReference type="SUPFAM" id="SSF56801">
    <property type="entry name" value="Acetyl-CoA synthetase-like"/>
    <property type="match status" value="1"/>
</dbReference>
<keyword evidence="1" id="KW-0812">Transmembrane</keyword>
<dbReference type="InterPro" id="IPR042099">
    <property type="entry name" value="ANL_N_sf"/>
</dbReference>
<feature type="domain" description="AMP-dependent synthetase/ligase" evidence="2">
    <location>
        <begin position="48"/>
        <end position="391"/>
    </location>
</feature>
<dbReference type="OrthoDB" id="56621at2"/>
<evidence type="ECO:0000259" key="3">
    <source>
        <dbReference type="Pfam" id="PF13193"/>
    </source>
</evidence>
<dbReference type="PANTHER" id="PTHR43767">
    <property type="entry name" value="LONG-CHAIN-FATTY-ACID--COA LIGASE"/>
    <property type="match status" value="1"/>
</dbReference>
<feature type="domain" description="AMP-binding enzyme C-terminal" evidence="3">
    <location>
        <begin position="440"/>
        <end position="514"/>
    </location>
</feature>
<dbReference type="RefSeq" id="WP_065013460.1">
    <property type="nucleotide sequence ID" value="NZ_LZKJ01000055.1"/>
</dbReference>
<accession>A0A1A2ZHD5</accession>